<dbReference type="Gene3D" id="1.10.1420.10">
    <property type="match status" value="1"/>
</dbReference>
<reference evidence="1 2" key="1">
    <citation type="submission" date="2024-03" db="EMBL/GenBank/DDBJ databases">
        <title>First Report of Pectobacterium brasiliscabiei causing potato scab in china.</title>
        <authorList>
            <person name="Handique U."/>
        </authorList>
    </citation>
    <scope>NUCLEOTIDE SEQUENCE [LARGE SCALE GENOMIC DNA]</scope>
    <source>
        <strain evidence="1 2">ZRIMU1503</strain>
    </source>
</reference>
<protein>
    <submittedName>
        <fullName evidence="1">Uncharacterized protein</fullName>
    </submittedName>
</protein>
<accession>A0ABU8GY33</accession>
<comment type="caution">
    <text evidence="1">The sequence shown here is derived from an EMBL/GenBank/DDBJ whole genome shotgun (WGS) entry which is preliminary data.</text>
</comment>
<dbReference type="RefSeq" id="WP_336559182.1">
    <property type="nucleotide sequence ID" value="NZ_JBBAYM010000457.1"/>
</dbReference>
<dbReference type="EMBL" id="JBBAYM010000457">
    <property type="protein sequence ID" value="MEI5617305.1"/>
    <property type="molecule type" value="Genomic_DNA"/>
</dbReference>
<proteinExistence type="predicted"/>
<sequence>MNLNGDLDYPLIVNKDCMQIDKTTLYDLGVFHAEEEQSVFHYLNFTNTNDGRDYLKYLLGNPLTTLKEIKETQQT</sequence>
<evidence type="ECO:0000313" key="1">
    <source>
        <dbReference type="EMBL" id="MEI5617305.1"/>
    </source>
</evidence>
<organism evidence="1 2">
    <name type="scientific">Streptomyces brasiliscabiei</name>
    <dbReference type="NCBI Taxonomy" id="2736302"/>
    <lineage>
        <taxon>Bacteria</taxon>
        <taxon>Bacillati</taxon>
        <taxon>Actinomycetota</taxon>
        <taxon>Actinomycetes</taxon>
        <taxon>Kitasatosporales</taxon>
        <taxon>Streptomycetaceae</taxon>
        <taxon>Streptomyces</taxon>
    </lineage>
</organism>
<dbReference type="InterPro" id="IPR036187">
    <property type="entry name" value="DNA_mismatch_repair_MutS_sf"/>
</dbReference>
<dbReference type="SUPFAM" id="SSF48334">
    <property type="entry name" value="DNA repair protein MutS, domain III"/>
    <property type="match status" value="1"/>
</dbReference>
<gene>
    <name evidence="1" type="ORF">WB403_50300</name>
</gene>
<evidence type="ECO:0000313" key="2">
    <source>
        <dbReference type="Proteomes" id="UP001365781"/>
    </source>
</evidence>
<feature type="non-terminal residue" evidence="1">
    <location>
        <position position="75"/>
    </location>
</feature>
<dbReference type="Proteomes" id="UP001365781">
    <property type="component" value="Unassembled WGS sequence"/>
</dbReference>
<name>A0ABU8GY33_9ACTN</name>
<keyword evidence="2" id="KW-1185">Reference proteome</keyword>